<evidence type="ECO:0000256" key="5">
    <source>
        <dbReference type="NCBIfam" id="TIGR01378"/>
    </source>
</evidence>
<dbReference type="SMART" id="SM00983">
    <property type="entry name" value="TPK_B1_binding"/>
    <property type="match status" value="1"/>
</dbReference>
<keyword evidence="3 7" id="KW-0418">Kinase</keyword>
<dbReference type="InterPro" id="IPR006282">
    <property type="entry name" value="Thi_PPkinase"/>
</dbReference>
<dbReference type="CDD" id="cd07995">
    <property type="entry name" value="TPK"/>
    <property type="match status" value="1"/>
</dbReference>
<evidence type="ECO:0000256" key="3">
    <source>
        <dbReference type="ARBA" id="ARBA00022777"/>
    </source>
</evidence>
<keyword evidence="2" id="KW-0547">Nucleotide-binding</keyword>
<dbReference type="GO" id="GO:0006772">
    <property type="term" value="P:thiamine metabolic process"/>
    <property type="evidence" value="ECO:0007669"/>
    <property type="project" value="UniProtKB-UniRule"/>
</dbReference>
<keyword evidence="4" id="KW-0067">ATP-binding</keyword>
<evidence type="ECO:0000313" key="7">
    <source>
        <dbReference type="EMBL" id="QGU00879.1"/>
    </source>
</evidence>
<dbReference type="PANTHER" id="PTHR41299">
    <property type="entry name" value="THIAMINE PYROPHOSPHOKINASE"/>
    <property type="match status" value="1"/>
</dbReference>
<dbReference type="Pfam" id="PF04263">
    <property type="entry name" value="TPK_catalytic"/>
    <property type="match status" value="1"/>
</dbReference>
<dbReference type="RefSeq" id="WP_156204622.1">
    <property type="nucleotide sequence ID" value="NZ_CP046457.1"/>
</dbReference>
<dbReference type="NCBIfam" id="TIGR01378">
    <property type="entry name" value="thi_PPkinase"/>
    <property type="match status" value="1"/>
</dbReference>
<dbReference type="SUPFAM" id="SSF63862">
    <property type="entry name" value="Thiamin pyrophosphokinase, substrate-binding domain"/>
    <property type="match status" value="1"/>
</dbReference>
<dbReference type="InterPro" id="IPR053149">
    <property type="entry name" value="TPK"/>
</dbReference>
<keyword evidence="1 7" id="KW-0808">Transferase</keyword>
<dbReference type="GO" id="GO:0030975">
    <property type="term" value="F:thiamine binding"/>
    <property type="evidence" value="ECO:0007669"/>
    <property type="project" value="InterPro"/>
</dbReference>
<feature type="domain" description="Thiamin pyrophosphokinase thiamin-binding" evidence="6">
    <location>
        <begin position="148"/>
        <end position="207"/>
    </location>
</feature>
<dbReference type="EMBL" id="CP046457">
    <property type="protein sequence ID" value="QGU00879.1"/>
    <property type="molecule type" value="Genomic_DNA"/>
</dbReference>
<protein>
    <recommendedName>
        <fullName evidence="5">Thiamine diphosphokinase</fullName>
        <ecNumber evidence="5">2.7.6.2</ecNumber>
    </recommendedName>
</protein>
<evidence type="ECO:0000256" key="1">
    <source>
        <dbReference type="ARBA" id="ARBA00022679"/>
    </source>
</evidence>
<dbReference type="SUPFAM" id="SSF63999">
    <property type="entry name" value="Thiamin pyrophosphokinase, catalytic domain"/>
    <property type="match status" value="1"/>
</dbReference>
<dbReference type="Proteomes" id="UP000426444">
    <property type="component" value="Chromosome"/>
</dbReference>
<dbReference type="GO" id="GO:0005524">
    <property type="term" value="F:ATP binding"/>
    <property type="evidence" value="ECO:0007669"/>
    <property type="project" value="UniProtKB-KW"/>
</dbReference>
<dbReference type="GO" id="GO:0004788">
    <property type="term" value="F:thiamine diphosphokinase activity"/>
    <property type="evidence" value="ECO:0007669"/>
    <property type="project" value="UniProtKB-UniRule"/>
</dbReference>
<dbReference type="AlphaFoldDB" id="A0A6I6DJY7"/>
<evidence type="ECO:0000313" key="8">
    <source>
        <dbReference type="Proteomes" id="UP000426444"/>
    </source>
</evidence>
<accession>A0A6I6DJY7</accession>
<dbReference type="InterPro" id="IPR007371">
    <property type="entry name" value="TPK_catalytic"/>
</dbReference>
<dbReference type="Gene3D" id="3.40.50.10240">
    <property type="entry name" value="Thiamin pyrophosphokinase, catalytic domain"/>
    <property type="match status" value="1"/>
</dbReference>
<dbReference type="InterPro" id="IPR007373">
    <property type="entry name" value="Thiamin_PyroPKinase_B1-bd"/>
</dbReference>
<evidence type="ECO:0000259" key="6">
    <source>
        <dbReference type="SMART" id="SM00983"/>
    </source>
</evidence>
<dbReference type="OrthoDB" id="9804377at2"/>
<keyword evidence="8" id="KW-1185">Reference proteome</keyword>
<dbReference type="GO" id="GO:0009229">
    <property type="term" value="P:thiamine diphosphate biosynthetic process"/>
    <property type="evidence" value="ECO:0007669"/>
    <property type="project" value="InterPro"/>
</dbReference>
<dbReference type="GO" id="GO:0016301">
    <property type="term" value="F:kinase activity"/>
    <property type="evidence" value="ECO:0007669"/>
    <property type="project" value="UniProtKB-KW"/>
</dbReference>
<dbReference type="PANTHER" id="PTHR41299:SF1">
    <property type="entry name" value="THIAMINE PYROPHOSPHOKINASE"/>
    <property type="match status" value="1"/>
</dbReference>
<evidence type="ECO:0000256" key="4">
    <source>
        <dbReference type="ARBA" id="ARBA00022840"/>
    </source>
</evidence>
<organism evidence="7 8">
    <name type="scientific">Candidatus Syntrophocurvum alkaliphilum</name>
    <dbReference type="NCBI Taxonomy" id="2293317"/>
    <lineage>
        <taxon>Bacteria</taxon>
        <taxon>Bacillati</taxon>
        <taxon>Bacillota</taxon>
        <taxon>Clostridia</taxon>
        <taxon>Eubacteriales</taxon>
        <taxon>Syntrophomonadaceae</taxon>
        <taxon>Candidatus Syntrophocurvum</taxon>
    </lineage>
</organism>
<sequence length="212" mass="23460">MLCVVLANGNYNGNIDDYKSKISTADIIICADGGANFAYETAITPTYIVGDMDSIADHVKSYYKEKGVKVKKYPKKKDFTDTQLSLMIAEEFHAIKEVVFLGTIGDRLDHTLSSIYSGIELVNKGIKVSHFTSDLTIYITNNKVEIDGEKGDIVSVLALSDEAKGITKTGFEYPLVNEELQKSNPYAISNILREERGTIQLTDGVLAVFHYK</sequence>
<dbReference type="InterPro" id="IPR036759">
    <property type="entry name" value="TPK_catalytic_sf"/>
</dbReference>
<name>A0A6I6DJY7_9FIRM</name>
<dbReference type="EC" id="2.7.6.2" evidence="5"/>
<gene>
    <name evidence="7" type="ORF">SYNTR_2285</name>
</gene>
<dbReference type="InterPro" id="IPR036371">
    <property type="entry name" value="TPK_B1-bd_sf"/>
</dbReference>
<dbReference type="KEGG" id="salq:SYNTR_2285"/>
<proteinExistence type="predicted"/>
<dbReference type="Pfam" id="PF04265">
    <property type="entry name" value="TPK_B1_binding"/>
    <property type="match status" value="1"/>
</dbReference>
<reference evidence="8" key="1">
    <citation type="journal article" date="2019" name="Microbiology">
        <title>Complete Genome Sequence of an Uncultured Bacterium of the Candidate Phylum Bipolaricaulota.</title>
        <authorList>
            <person name="Kadnikov V.V."/>
            <person name="Mardanov A.V."/>
            <person name="Beletsky A.V."/>
            <person name="Frank Y.A."/>
            <person name="Karnachuk O.V."/>
            <person name="Ravin N.V."/>
        </authorList>
    </citation>
    <scope>NUCLEOTIDE SEQUENCE [LARGE SCALE GENOMIC DNA]</scope>
</reference>
<evidence type="ECO:0000256" key="2">
    <source>
        <dbReference type="ARBA" id="ARBA00022741"/>
    </source>
</evidence>